<sequence>WHPPLGRGSGHLHRRDPTTRGRGQRIRGPRNAVLRREPGGVSREGHRRRPGERRLPVRRVTHSRSPHRRNRLGTRDSWPRHGRRRVARGGVAARHSIAM</sequence>
<reference evidence="2" key="1">
    <citation type="submission" date="2018-05" db="EMBL/GenBank/DDBJ databases">
        <authorList>
            <person name="Lanie J.A."/>
            <person name="Ng W.-L."/>
            <person name="Kazmierczak K.M."/>
            <person name="Andrzejewski T.M."/>
            <person name="Davidsen T.M."/>
            <person name="Wayne K.J."/>
            <person name="Tettelin H."/>
            <person name="Glass J.I."/>
            <person name="Rusch D."/>
            <person name="Podicherti R."/>
            <person name="Tsui H.-C.T."/>
            <person name="Winkler M.E."/>
        </authorList>
    </citation>
    <scope>NUCLEOTIDE SEQUENCE</scope>
</reference>
<feature type="compositionally biased region" description="Basic residues" evidence="1">
    <location>
        <begin position="45"/>
        <end position="72"/>
    </location>
</feature>
<feature type="non-terminal residue" evidence="2">
    <location>
        <position position="99"/>
    </location>
</feature>
<proteinExistence type="predicted"/>
<gene>
    <name evidence="2" type="ORF">METZ01_LOCUS342057</name>
</gene>
<evidence type="ECO:0000256" key="1">
    <source>
        <dbReference type="SAM" id="MobiDB-lite"/>
    </source>
</evidence>
<evidence type="ECO:0000313" key="2">
    <source>
        <dbReference type="EMBL" id="SVC89203.1"/>
    </source>
</evidence>
<organism evidence="2">
    <name type="scientific">marine metagenome</name>
    <dbReference type="NCBI Taxonomy" id="408172"/>
    <lineage>
        <taxon>unclassified sequences</taxon>
        <taxon>metagenomes</taxon>
        <taxon>ecological metagenomes</taxon>
    </lineage>
</organism>
<name>A0A382QUN4_9ZZZZ</name>
<protein>
    <submittedName>
        <fullName evidence="2">Uncharacterized protein</fullName>
    </submittedName>
</protein>
<feature type="non-terminal residue" evidence="2">
    <location>
        <position position="1"/>
    </location>
</feature>
<dbReference type="AlphaFoldDB" id="A0A382QUN4"/>
<feature type="compositionally biased region" description="Low complexity" evidence="1">
    <location>
        <begin position="88"/>
        <end position="99"/>
    </location>
</feature>
<dbReference type="EMBL" id="UINC01117049">
    <property type="protein sequence ID" value="SVC89203.1"/>
    <property type="molecule type" value="Genomic_DNA"/>
</dbReference>
<feature type="region of interest" description="Disordered" evidence="1">
    <location>
        <begin position="1"/>
        <end position="99"/>
    </location>
</feature>
<accession>A0A382QUN4</accession>